<evidence type="ECO:0000256" key="2">
    <source>
        <dbReference type="ARBA" id="ARBA00023134"/>
    </source>
</evidence>
<dbReference type="KEGG" id="tut:107367470"/>
<dbReference type="GO" id="GO:0005739">
    <property type="term" value="C:mitochondrion"/>
    <property type="evidence" value="ECO:0007669"/>
    <property type="project" value="TreeGrafter"/>
</dbReference>
<dbReference type="PROSITE" id="PS51710">
    <property type="entry name" value="G_OBG"/>
    <property type="match status" value="1"/>
</dbReference>
<dbReference type="InterPro" id="IPR045086">
    <property type="entry name" value="OBG_GTPase"/>
</dbReference>
<dbReference type="EMBL" id="CAEY01000589">
    <property type="status" value="NOT_ANNOTATED_CDS"/>
    <property type="molecule type" value="Genomic_DNA"/>
</dbReference>
<proteinExistence type="predicted"/>
<dbReference type="Gene3D" id="2.70.210.12">
    <property type="entry name" value="GTP1/OBG domain"/>
    <property type="match status" value="1"/>
</dbReference>
<keyword evidence="2" id="KW-0342">GTP-binding</keyword>
<feature type="domain" description="Obg" evidence="4">
    <location>
        <begin position="30"/>
        <end position="166"/>
    </location>
</feature>
<dbReference type="Pfam" id="PF01018">
    <property type="entry name" value="GTP1_OBG"/>
    <property type="match status" value="1"/>
</dbReference>
<organism evidence="5 6">
    <name type="scientific">Tetranychus urticae</name>
    <name type="common">Two-spotted spider mite</name>
    <dbReference type="NCBI Taxonomy" id="32264"/>
    <lineage>
        <taxon>Eukaryota</taxon>
        <taxon>Metazoa</taxon>
        <taxon>Ecdysozoa</taxon>
        <taxon>Arthropoda</taxon>
        <taxon>Chelicerata</taxon>
        <taxon>Arachnida</taxon>
        <taxon>Acari</taxon>
        <taxon>Acariformes</taxon>
        <taxon>Trombidiformes</taxon>
        <taxon>Prostigmata</taxon>
        <taxon>Eleutherengona</taxon>
        <taxon>Raphignathae</taxon>
        <taxon>Tetranychoidea</taxon>
        <taxon>Tetranychidae</taxon>
        <taxon>Tetranychus</taxon>
    </lineage>
</organism>
<dbReference type="OrthoDB" id="347018at2759"/>
<reference evidence="6" key="1">
    <citation type="submission" date="2011-08" db="EMBL/GenBank/DDBJ databases">
        <authorList>
            <person name="Rombauts S."/>
        </authorList>
    </citation>
    <scope>NUCLEOTIDE SEQUENCE</scope>
    <source>
        <strain evidence="6">London</strain>
    </source>
</reference>
<dbReference type="GO" id="GO:0003924">
    <property type="term" value="F:GTPase activity"/>
    <property type="evidence" value="ECO:0007669"/>
    <property type="project" value="InterPro"/>
</dbReference>
<dbReference type="EnsemblMetazoa" id="tetur22g02540.1">
    <property type="protein sequence ID" value="tetur22g02540.1"/>
    <property type="gene ID" value="tetur22g02540"/>
</dbReference>
<dbReference type="InterPro" id="IPR036726">
    <property type="entry name" value="GTP1_OBG_dom_sf"/>
</dbReference>
<evidence type="ECO:0000259" key="3">
    <source>
        <dbReference type="PROSITE" id="PS51710"/>
    </source>
</evidence>
<gene>
    <name evidence="5" type="primary">107367470</name>
</gene>
<evidence type="ECO:0000313" key="6">
    <source>
        <dbReference type="Proteomes" id="UP000015104"/>
    </source>
</evidence>
<evidence type="ECO:0000256" key="1">
    <source>
        <dbReference type="ARBA" id="ARBA00022741"/>
    </source>
</evidence>
<name>T1KV58_TETUR</name>
<dbReference type="GO" id="GO:0005525">
    <property type="term" value="F:GTP binding"/>
    <property type="evidence" value="ECO:0007669"/>
    <property type="project" value="UniProtKB-KW"/>
</dbReference>
<dbReference type="Proteomes" id="UP000015104">
    <property type="component" value="Unassembled WGS sequence"/>
</dbReference>
<dbReference type="STRING" id="32264.T1KV58"/>
<dbReference type="OMA" id="VFMVDIF"/>
<dbReference type="PANTHER" id="PTHR11702:SF43">
    <property type="entry name" value="GTP-BINDING PROTEIN 10"/>
    <property type="match status" value="1"/>
</dbReference>
<dbReference type="PROSITE" id="PS51883">
    <property type="entry name" value="OBG"/>
    <property type="match status" value="1"/>
</dbReference>
<dbReference type="Pfam" id="PF01926">
    <property type="entry name" value="MMR_HSR1"/>
    <property type="match status" value="1"/>
</dbReference>
<protein>
    <recommendedName>
        <fullName evidence="7">OBG-type G domain-containing protein</fullName>
    </recommendedName>
</protein>
<sequence length="395" mass="44163">MVYLNCIRFAKRSFDKASLDLAKKLQKTNPQFLDSLHLKLTAGNGGNGIEFYNGIGGEGGDILLQADKNRKTLNEILEFTRSRIISAKNGYHSEPKRLLPQQVKSTIIKVPLGVTIYDVSKSLIASLDKHQEKLLVAKGGKGGSYESNYIGQPGQYREIIIDLKLIADVGFVGFPNAGKSTLLTAISKAKPKIASYAFTTLAPNIGTIEYSDLTKITCADLPGLIEGAHDNVGLGHEFLKHVERTKLLLFVIDAGGFQYRPDWPFRSALETLMLLNKEIELYDSTILDKPACLVITKIEKPGNKLKYKEFLEQLQQAVKSNFNSVDPELRPLQFVLLQDIIPISSHSGQNLPFLKHKLRKLKSRHYENYNPYDDDLDLSVSAIIEKKLNQIIEVH</sequence>
<evidence type="ECO:0008006" key="7">
    <source>
        <dbReference type="Google" id="ProtNLM"/>
    </source>
</evidence>
<dbReference type="CDD" id="cd01898">
    <property type="entry name" value="Obg"/>
    <property type="match status" value="1"/>
</dbReference>
<dbReference type="InterPro" id="IPR006169">
    <property type="entry name" value="GTP1_OBG_dom"/>
</dbReference>
<dbReference type="InterPro" id="IPR006073">
    <property type="entry name" value="GTP-bd"/>
</dbReference>
<dbReference type="InterPro" id="IPR027417">
    <property type="entry name" value="P-loop_NTPase"/>
</dbReference>
<evidence type="ECO:0000259" key="4">
    <source>
        <dbReference type="PROSITE" id="PS51883"/>
    </source>
</evidence>
<reference evidence="5" key="2">
    <citation type="submission" date="2015-06" db="UniProtKB">
        <authorList>
            <consortium name="EnsemblMetazoa"/>
        </authorList>
    </citation>
    <scope>IDENTIFICATION</scope>
</reference>
<dbReference type="InterPro" id="IPR031167">
    <property type="entry name" value="G_OBG"/>
</dbReference>
<evidence type="ECO:0000313" key="5">
    <source>
        <dbReference type="EnsemblMetazoa" id="tetur22g02540.1"/>
    </source>
</evidence>
<dbReference type="SUPFAM" id="SSF52540">
    <property type="entry name" value="P-loop containing nucleoside triphosphate hydrolases"/>
    <property type="match status" value="1"/>
</dbReference>
<dbReference type="PRINTS" id="PR00326">
    <property type="entry name" value="GTP1OBG"/>
</dbReference>
<accession>T1KV58</accession>
<dbReference type="SUPFAM" id="SSF82051">
    <property type="entry name" value="Obg GTP-binding protein N-terminal domain"/>
    <property type="match status" value="1"/>
</dbReference>
<feature type="domain" description="OBG-type G" evidence="3">
    <location>
        <begin position="167"/>
        <end position="363"/>
    </location>
</feature>
<dbReference type="GO" id="GO:0042254">
    <property type="term" value="P:ribosome biogenesis"/>
    <property type="evidence" value="ECO:0007669"/>
    <property type="project" value="UniProtKB-UniRule"/>
</dbReference>
<dbReference type="PANTHER" id="PTHR11702">
    <property type="entry name" value="DEVELOPMENTALLY REGULATED GTP-BINDING PROTEIN-RELATED"/>
    <property type="match status" value="1"/>
</dbReference>
<dbReference type="AlphaFoldDB" id="T1KV58"/>
<dbReference type="Gene3D" id="3.40.50.300">
    <property type="entry name" value="P-loop containing nucleotide triphosphate hydrolases"/>
    <property type="match status" value="1"/>
</dbReference>
<dbReference type="HOGENOM" id="CLU_011747_2_3_1"/>
<dbReference type="eggNOG" id="KOG1489">
    <property type="taxonomic scope" value="Eukaryota"/>
</dbReference>
<keyword evidence="6" id="KW-1185">Reference proteome</keyword>
<keyword evidence="1" id="KW-0547">Nucleotide-binding</keyword>